<sequence>MLSILHTSATGRMACAPGRQHPVKTTKQGVHPSWIVVAAGVSAALHVGKLPPAVPVLQQQLGLSLLQAGFLLSTVQVAGMVLGLVVGLGADRWGLRRSMLAGLLLMAGASALGATATGFAALLALRAVEGLGFLLVAMPGPGLIRRCVAPSDLSARMGWWGTYMPLGSAIGLLLGPWVMAWASWPAWWLLLGLISALAWVAVWCGVPADRPVPLGTSVAGGGWRPRLALTLRSPGPWCVAVAFAVYSGQWMAVIGFLPTVYAEAGLGAALSGTLTAVVALANMVGNVASGRLLQGGWSATRALRLGFGCMAACALLAYLQWQGQPLAPLWLRFVAVVLFSAAGGLIPGTLFSMAVRLAPDESTVSTTVGFMQQWSSVGQFAGPPLVAAVAVQAGGWQWTWVVTAAMCAIGWWLAGAIGRIGGAGAASRGRAAV</sequence>
<feature type="transmembrane region" description="Helical" evidence="6">
    <location>
        <begin position="186"/>
        <end position="206"/>
    </location>
</feature>
<dbReference type="PANTHER" id="PTHR43124:SF3">
    <property type="entry name" value="CHLORAMPHENICOL EFFLUX PUMP RV0191"/>
    <property type="match status" value="1"/>
</dbReference>
<dbReference type="PROSITE" id="PS50850">
    <property type="entry name" value="MFS"/>
    <property type="match status" value="1"/>
</dbReference>
<feature type="transmembrane region" description="Helical" evidence="6">
    <location>
        <begin position="100"/>
        <end position="125"/>
    </location>
</feature>
<dbReference type="PANTHER" id="PTHR43124">
    <property type="entry name" value="PURINE EFFLUX PUMP PBUE"/>
    <property type="match status" value="1"/>
</dbReference>
<evidence type="ECO:0000256" key="2">
    <source>
        <dbReference type="ARBA" id="ARBA00022475"/>
    </source>
</evidence>
<dbReference type="KEGG" id="dac:Daci_3974"/>
<dbReference type="InterPro" id="IPR050189">
    <property type="entry name" value="MFS_Efflux_Transporters"/>
</dbReference>
<feature type="transmembrane region" description="Helical" evidence="6">
    <location>
        <begin position="29"/>
        <end position="48"/>
    </location>
</feature>
<feature type="transmembrane region" description="Helical" evidence="6">
    <location>
        <begin position="160"/>
        <end position="180"/>
    </location>
</feature>
<evidence type="ECO:0000256" key="6">
    <source>
        <dbReference type="SAM" id="Phobius"/>
    </source>
</evidence>
<dbReference type="GO" id="GO:0022857">
    <property type="term" value="F:transmembrane transporter activity"/>
    <property type="evidence" value="ECO:0007669"/>
    <property type="project" value="InterPro"/>
</dbReference>
<dbReference type="GO" id="GO:0005886">
    <property type="term" value="C:plasma membrane"/>
    <property type="evidence" value="ECO:0007669"/>
    <property type="project" value="UniProtKB-SubCell"/>
</dbReference>
<gene>
    <name evidence="8" type="ordered locus">Daci_3974</name>
</gene>
<evidence type="ECO:0000313" key="9">
    <source>
        <dbReference type="Proteomes" id="UP000000784"/>
    </source>
</evidence>
<feature type="transmembrane region" description="Helical" evidence="6">
    <location>
        <begin position="302"/>
        <end position="321"/>
    </location>
</feature>
<feature type="transmembrane region" description="Helical" evidence="6">
    <location>
        <begin position="131"/>
        <end position="148"/>
    </location>
</feature>
<feature type="transmembrane region" description="Helical" evidence="6">
    <location>
        <begin position="260"/>
        <end position="281"/>
    </location>
</feature>
<evidence type="ECO:0000259" key="7">
    <source>
        <dbReference type="PROSITE" id="PS50850"/>
    </source>
</evidence>
<name>A9BWS8_DELAS</name>
<feature type="domain" description="Major facilitator superfamily (MFS) profile" evidence="7">
    <location>
        <begin position="32"/>
        <end position="422"/>
    </location>
</feature>
<keyword evidence="3 6" id="KW-0812">Transmembrane</keyword>
<feature type="transmembrane region" description="Helical" evidence="6">
    <location>
        <begin position="68"/>
        <end position="88"/>
    </location>
</feature>
<protein>
    <submittedName>
        <fullName evidence="8">Major facilitator superfamily MFS_1</fullName>
    </submittedName>
</protein>
<dbReference type="Pfam" id="PF07690">
    <property type="entry name" value="MFS_1"/>
    <property type="match status" value="1"/>
</dbReference>
<dbReference type="InterPro" id="IPR020846">
    <property type="entry name" value="MFS_dom"/>
</dbReference>
<keyword evidence="9" id="KW-1185">Reference proteome</keyword>
<evidence type="ECO:0000313" key="8">
    <source>
        <dbReference type="EMBL" id="ABX36605.1"/>
    </source>
</evidence>
<dbReference type="eggNOG" id="COG2807">
    <property type="taxonomic scope" value="Bacteria"/>
</dbReference>
<dbReference type="InterPro" id="IPR036259">
    <property type="entry name" value="MFS_trans_sf"/>
</dbReference>
<keyword evidence="2" id="KW-1003">Cell membrane</keyword>
<dbReference type="HOGENOM" id="CLU_001265_63_2_4"/>
<evidence type="ECO:0000256" key="3">
    <source>
        <dbReference type="ARBA" id="ARBA00022692"/>
    </source>
</evidence>
<evidence type="ECO:0000256" key="5">
    <source>
        <dbReference type="ARBA" id="ARBA00023136"/>
    </source>
</evidence>
<feature type="transmembrane region" description="Helical" evidence="6">
    <location>
        <begin position="227"/>
        <end position="248"/>
    </location>
</feature>
<dbReference type="AlphaFoldDB" id="A9BWS8"/>
<proteinExistence type="predicted"/>
<dbReference type="STRING" id="398578.Daci_3974"/>
<dbReference type="SUPFAM" id="SSF103473">
    <property type="entry name" value="MFS general substrate transporter"/>
    <property type="match status" value="1"/>
</dbReference>
<evidence type="ECO:0000256" key="1">
    <source>
        <dbReference type="ARBA" id="ARBA00004651"/>
    </source>
</evidence>
<feature type="transmembrane region" description="Helical" evidence="6">
    <location>
        <begin position="333"/>
        <end position="355"/>
    </location>
</feature>
<reference evidence="8 9" key="1">
    <citation type="journal article" date="2004" name="Appl. Environ. Microbiol.">
        <title>Mineralization of individual congeners of linear alkylbenzenesulfonate by defined pairs of heterotrophic bacteria.</title>
        <authorList>
            <person name="Schleheck D."/>
            <person name="Knepper T.P."/>
            <person name="Fischer K."/>
            <person name="Cook A.M."/>
        </authorList>
    </citation>
    <scope>NUCLEOTIDE SEQUENCE [LARGE SCALE GENOMIC DNA]</scope>
    <source>
        <strain evidence="9">DSM 14801 / SPH-1</strain>
    </source>
</reference>
<keyword evidence="5 6" id="KW-0472">Membrane</keyword>
<dbReference type="Gene3D" id="1.20.1250.20">
    <property type="entry name" value="MFS general substrate transporter like domains"/>
    <property type="match status" value="1"/>
</dbReference>
<comment type="subcellular location">
    <subcellularLocation>
        <location evidence="1">Cell membrane</location>
        <topology evidence="1">Multi-pass membrane protein</topology>
    </subcellularLocation>
</comment>
<dbReference type="EMBL" id="CP000884">
    <property type="protein sequence ID" value="ABX36605.1"/>
    <property type="molecule type" value="Genomic_DNA"/>
</dbReference>
<evidence type="ECO:0000256" key="4">
    <source>
        <dbReference type="ARBA" id="ARBA00022989"/>
    </source>
</evidence>
<organism evidence="8 9">
    <name type="scientific">Delftia acidovorans (strain DSM 14801 / SPH-1)</name>
    <dbReference type="NCBI Taxonomy" id="398578"/>
    <lineage>
        <taxon>Bacteria</taxon>
        <taxon>Pseudomonadati</taxon>
        <taxon>Pseudomonadota</taxon>
        <taxon>Betaproteobacteria</taxon>
        <taxon>Burkholderiales</taxon>
        <taxon>Comamonadaceae</taxon>
        <taxon>Delftia</taxon>
    </lineage>
</organism>
<keyword evidence="4 6" id="KW-1133">Transmembrane helix</keyword>
<reference evidence="9" key="2">
    <citation type="submission" date="2007-11" db="EMBL/GenBank/DDBJ databases">
        <title>Complete sequence of Delftia acidovorans DSM 14801 / SPH-1.</title>
        <authorList>
            <person name="Copeland A."/>
            <person name="Lucas S."/>
            <person name="Lapidus A."/>
            <person name="Barry K."/>
            <person name="Glavina del Rio T."/>
            <person name="Dalin E."/>
            <person name="Tice H."/>
            <person name="Pitluck S."/>
            <person name="Lowry S."/>
            <person name="Clum A."/>
            <person name="Schmutz J."/>
            <person name="Larimer F."/>
            <person name="Land M."/>
            <person name="Hauser L."/>
            <person name="Kyrpides N."/>
            <person name="Kim E."/>
            <person name="Schleheck D."/>
            <person name="Richardson P."/>
        </authorList>
    </citation>
    <scope>NUCLEOTIDE SEQUENCE [LARGE SCALE GENOMIC DNA]</scope>
    <source>
        <strain evidence="9">DSM 14801 / SPH-1</strain>
    </source>
</reference>
<accession>A9BWS8</accession>
<dbReference type="InterPro" id="IPR011701">
    <property type="entry name" value="MFS"/>
</dbReference>
<dbReference type="Proteomes" id="UP000000784">
    <property type="component" value="Chromosome"/>
</dbReference>